<evidence type="ECO:0000313" key="3">
    <source>
        <dbReference type="WBParaSite" id="NBR_0000209701-mRNA-1"/>
    </source>
</evidence>
<dbReference type="AlphaFoldDB" id="A0A0N4XHU5"/>
<reference evidence="1 2" key="2">
    <citation type="submission" date="2018-11" db="EMBL/GenBank/DDBJ databases">
        <authorList>
            <consortium name="Pathogen Informatics"/>
        </authorList>
    </citation>
    <scope>NUCLEOTIDE SEQUENCE [LARGE SCALE GENOMIC DNA]</scope>
</reference>
<accession>A0A0N4XHU5</accession>
<sequence>MVMRLRDSKRAGLQCTKRGRRWNMSGKWALCLCAEVEPTQRDDSWIYEVHLYCSFEAPNYAEEMVDI</sequence>
<dbReference type="EMBL" id="UYSL01002145">
    <property type="protein sequence ID" value="VDL65687.1"/>
    <property type="molecule type" value="Genomic_DNA"/>
</dbReference>
<dbReference type="WBParaSite" id="NBR_0000209701-mRNA-1">
    <property type="protein sequence ID" value="NBR_0000209701-mRNA-1"/>
    <property type="gene ID" value="NBR_0000209701"/>
</dbReference>
<gene>
    <name evidence="1" type="ORF">NBR_LOCUS2098</name>
</gene>
<proteinExistence type="predicted"/>
<organism evidence="3">
    <name type="scientific">Nippostrongylus brasiliensis</name>
    <name type="common">Rat hookworm</name>
    <dbReference type="NCBI Taxonomy" id="27835"/>
    <lineage>
        <taxon>Eukaryota</taxon>
        <taxon>Metazoa</taxon>
        <taxon>Ecdysozoa</taxon>
        <taxon>Nematoda</taxon>
        <taxon>Chromadorea</taxon>
        <taxon>Rhabditida</taxon>
        <taxon>Rhabditina</taxon>
        <taxon>Rhabditomorpha</taxon>
        <taxon>Strongyloidea</taxon>
        <taxon>Heligmosomidae</taxon>
        <taxon>Nippostrongylus</taxon>
    </lineage>
</organism>
<keyword evidence="2" id="KW-1185">Reference proteome</keyword>
<reference evidence="3" key="1">
    <citation type="submission" date="2017-02" db="UniProtKB">
        <authorList>
            <consortium name="WormBaseParasite"/>
        </authorList>
    </citation>
    <scope>IDENTIFICATION</scope>
</reference>
<evidence type="ECO:0000313" key="1">
    <source>
        <dbReference type="EMBL" id="VDL65687.1"/>
    </source>
</evidence>
<name>A0A0N4XHU5_NIPBR</name>
<protein>
    <submittedName>
        <fullName evidence="3">MATH domain-containing protein</fullName>
    </submittedName>
</protein>
<dbReference type="Proteomes" id="UP000271162">
    <property type="component" value="Unassembled WGS sequence"/>
</dbReference>
<evidence type="ECO:0000313" key="2">
    <source>
        <dbReference type="Proteomes" id="UP000271162"/>
    </source>
</evidence>